<dbReference type="InterPro" id="IPR013022">
    <property type="entry name" value="Xyl_isomerase-like_TIM-brl"/>
</dbReference>
<proteinExistence type="predicted"/>
<reference evidence="2 3" key="1">
    <citation type="submission" date="2018-04" db="EMBL/GenBank/DDBJ databases">
        <title>Adhaeribacter sp. HMF7616 genome sequencing and assembly.</title>
        <authorList>
            <person name="Kang H."/>
            <person name="Kang J."/>
            <person name="Cha I."/>
            <person name="Kim H."/>
            <person name="Joh K."/>
        </authorList>
    </citation>
    <scope>NUCLEOTIDE SEQUENCE [LARGE SCALE GENOMIC DNA]</scope>
    <source>
        <strain evidence="2 3">HMF7616</strain>
    </source>
</reference>
<dbReference type="InterPro" id="IPR050312">
    <property type="entry name" value="IolE/XylAMocC-like"/>
</dbReference>
<dbReference type="Gene3D" id="3.20.20.150">
    <property type="entry name" value="Divalent-metal-dependent TIM barrel enzymes"/>
    <property type="match status" value="1"/>
</dbReference>
<protein>
    <recommendedName>
        <fullName evidence="1">Xylose isomerase-like TIM barrel domain-containing protein</fullName>
    </recommendedName>
</protein>
<dbReference type="RefSeq" id="WP_115374801.1">
    <property type="nucleotide sequence ID" value="NZ_QASA01000001.1"/>
</dbReference>
<dbReference type="PANTHER" id="PTHR12110:SF41">
    <property type="entry name" value="INOSOSE DEHYDRATASE"/>
    <property type="match status" value="1"/>
</dbReference>
<evidence type="ECO:0000313" key="3">
    <source>
        <dbReference type="Proteomes" id="UP000253919"/>
    </source>
</evidence>
<dbReference type="InterPro" id="IPR036237">
    <property type="entry name" value="Xyl_isomerase-like_sf"/>
</dbReference>
<dbReference type="AlphaFoldDB" id="A0A369QLP7"/>
<evidence type="ECO:0000313" key="2">
    <source>
        <dbReference type="EMBL" id="RDC65853.1"/>
    </source>
</evidence>
<comment type="caution">
    <text evidence="2">The sequence shown here is derived from an EMBL/GenBank/DDBJ whole genome shotgun (WGS) entry which is preliminary data.</text>
</comment>
<dbReference type="OrthoDB" id="9798407at2"/>
<dbReference type="EMBL" id="QASA01000001">
    <property type="protein sequence ID" value="RDC65853.1"/>
    <property type="molecule type" value="Genomic_DNA"/>
</dbReference>
<evidence type="ECO:0000259" key="1">
    <source>
        <dbReference type="Pfam" id="PF01261"/>
    </source>
</evidence>
<dbReference type="Pfam" id="PF01261">
    <property type="entry name" value="AP_endonuc_2"/>
    <property type="match status" value="1"/>
</dbReference>
<feature type="domain" description="Xylose isomerase-like TIM barrel" evidence="1">
    <location>
        <begin position="64"/>
        <end position="286"/>
    </location>
</feature>
<accession>A0A369QLP7</accession>
<gene>
    <name evidence="2" type="ORF">AHMF7616_04484</name>
</gene>
<dbReference type="Proteomes" id="UP000253919">
    <property type="component" value="Unassembled WGS sequence"/>
</dbReference>
<keyword evidence="3" id="KW-1185">Reference proteome</keyword>
<dbReference type="PANTHER" id="PTHR12110">
    <property type="entry name" value="HYDROXYPYRUVATE ISOMERASE"/>
    <property type="match status" value="1"/>
</dbReference>
<organism evidence="2 3">
    <name type="scientific">Adhaeribacter pallidiroseus</name>
    <dbReference type="NCBI Taxonomy" id="2072847"/>
    <lineage>
        <taxon>Bacteria</taxon>
        <taxon>Pseudomonadati</taxon>
        <taxon>Bacteroidota</taxon>
        <taxon>Cytophagia</taxon>
        <taxon>Cytophagales</taxon>
        <taxon>Hymenobacteraceae</taxon>
        <taxon>Adhaeribacter</taxon>
    </lineage>
</organism>
<sequence length="307" mass="34457">MINRRSFFKNAGALALGTLVLPAISKGSNLLSSKNAFGEKKLGSIGLQLYSVKDVLEQDLKGTLQQLAKMGYKEVESYPGSKGHYYGLEPKEFAAMLNGLGLKLISSHFGSGTRDGKAESWHQATMLTRLDELAGKAAETGQKYLTCSWMDKSLRTSPDDLKRTADLFNSVGETCKKAGLQFAYHNHAFEFEKVGDSLIYDYMLENTDPKLVQWEMDIFWLVAGNYDPVTYFKKYPNRFPLGHVKDMDKQDKKKNTEIGTGSIDYASILKEAKKYGMKHFIVEQESFTRPSIESMKMNYTNLAGLNV</sequence>
<dbReference type="SUPFAM" id="SSF51658">
    <property type="entry name" value="Xylose isomerase-like"/>
    <property type="match status" value="1"/>
</dbReference>
<name>A0A369QLP7_9BACT</name>